<feature type="transmembrane region" description="Helical" evidence="2">
    <location>
        <begin position="231"/>
        <end position="259"/>
    </location>
</feature>
<comment type="caution">
    <text evidence="3">The sequence shown here is derived from an EMBL/GenBank/DDBJ whole genome shotgun (WGS) entry which is preliminary data.</text>
</comment>
<accession>A0ABQ8SWM8</accession>
<feature type="region of interest" description="Disordered" evidence="1">
    <location>
        <begin position="364"/>
        <end position="384"/>
    </location>
</feature>
<feature type="region of interest" description="Disordered" evidence="1">
    <location>
        <begin position="304"/>
        <end position="338"/>
    </location>
</feature>
<keyword evidence="2" id="KW-0472">Membrane</keyword>
<evidence type="ECO:0000256" key="2">
    <source>
        <dbReference type="SAM" id="Phobius"/>
    </source>
</evidence>
<feature type="transmembrane region" description="Helical" evidence="2">
    <location>
        <begin position="203"/>
        <end position="224"/>
    </location>
</feature>
<evidence type="ECO:0000313" key="4">
    <source>
        <dbReference type="Proteomes" id="UP001148838"/>
    </source>
</evidence>
<gene>
    <name evidence="3" type="ORF">ANN_14343</name>
</gene>
<sequence length="421" mass="45730">MEDLEHPPFSPNLILCDFDLIPQLKKPLRGKRFAIREDILLIAFRRQVLHIDCTNACIIVGKDVLKPLKGFKLPGVAWSGITTPDQVPATRSSEHGSRTRRATRITAQTLHGRHVQKMRNGEVGADKPTCNVIGCRKLERRDYSSNTNGFNDDSDTVNSDDGCSGNDIDGGGNFIGDACGGACGANSGDGYHCGSGSNGGDDLVVVLIVMLTIMVLMMVIMMILKVMMSVITMIVVVMMIMLLGDEVMTVTVMMMIMVISVKTIIFVDINNGDEDNSDDYSGDEDDDDLCDSGLTMIRNISDGSHYGDDGDSDDCSVYINNGDEGNSDDYSSDEDDDDCCDSGVTMIRNISDVNPNSQRLVRNKNRDVGTLQKTPGGGQEEEGRMLGLDARGGVYMRLLTMDRTAQLSPETAAFAVVRGSF</sequence>
<keyword evidence="2" id="KW-1133">Transmembrane helix</keyword>
<reference evidence="3 4" key="1">
    <citation type="journal article" date="2022" name="Allergy">
        <title>Genome assembly and annotation of Periplaneta americana reveal a comprehensive cockroach allergen profile.</title>
        <authorList>
            <person name="Wang L."/>
            <person name="Xiong Q."/>
            <person name="Saelim N."/>
            <person name="Wang L."/>
            <person name="Nong W."/>
            <person name="Wan A.T."/>
            <person name="Shi M."/>
            <person name="Liu X."/>
            <person name="Cao Q."/>
            <person name="Hui J.H.L."/>
            <person name="Sookrung N."/>
            <person name="Leung T.F."/>
            <person name="Tungtrongchitr A."/>
            <person name="Tsui S.K.W."/>
        </authorList>
    </citation>
    <scope>NUCLEOTIDE SEQUENCE [LARGE SCALE GENOMIC DNA]</scope>
    <source>
        <strain evidence="3">PWHHKU_190912</strain>
    </source>
</reference>
<evidence type="ECO:0000313" key="3">
    <source>
        <dbReference type="EMBL" id="KAJ4438398.1"/>
    </source>
</evidence>
<protein>
    <submittedName>
        <fullName evidence="3">Uncharacterized protein</fullName>
    </submittedName>
</protein>
<name>A0ABQ8SWM8_PERAM</name>
<feature type="compositionally biased region" description="Acidic residues" evidence="1">
    <location>
        <begin position="325"/>
        <end position="338"/>
    </location>
</feature>
<dbReference type="Proteomes" id="UP001148838">
    <property type="component" value="Unassembled WGS sequence"/>
</dbReference>
<evidence type="ECO:0000256" key="1">
    <source>
        <dbReference type="SAM" id="MobiDB-lite"/>
    </source>
</evidence>
<keyword evidence="4" id="KW-1185">Reference proteome</keyword>
<organism evidence="3 4">
    <name type="scientific">Periplaneta americana</name>
    <name type="common">American cockroach</name>
    <name type="synonym">Blatta americana</name>
    <dbReference type="NCBI Taxonomy" id="6978"/>
    <lineage>
        <taxon>Eukaryota</taxon>
        <taxon>Metazoa</taxon>
        <taxon>Ecdysozoa</taxon>
        <taxon>Arthropoda</taxon>
        <taxon>Hexapoda</taxon>
        <taxon>Insecta</taxon>
        <taxon>Pterygota</taxon>
        <taxon>Neoptera</taxon>
        <taxon>Polyneoptera</taxon>
        <taxon>Dictyoptera</taxon>
        <taxon>Blattodea</taxon>
        <taxon>Blattoidea</taxon>
        <taxon>Blattidae</taxon>
        <taxon>Blattinae</taxon>
        <taxon>Periplaneta</taxon>
    </lineage>
</organism>
<dbReference type="EMBL" id="JAJSOF020000019">
    <property type="protein sequence ID" value="KAJ4438398.1"/>
    <property type="molecule type" value="Genomic_DNA"/>
</dbReference>
<proteinExistence type="predicted"/>
<keyword evidence="2" id="KW-0812">Transmembrane</keyword>